<dbReference type="SUPFAM" id="SSF63825">
    <property type="entry name" value="YWTD domain"/>
    <property type="match status" value="1"/>
</dbReference>
<evidence type="ECO:0000256" key="1">
    <source>
        <dbReference type="SAM" id="Coils"/>
    </source>
</evidence>
<dbReference type="Proteomes" id="UP000831181">
    <property type="component" value="Chromosome"/>
</dbReference>
<accession>A0A976RSS2</accession>
<sequence length="703" mass="76398">MNKWVRLGAISAISLGIFAFGYGYVGNNVRVSAAEQFYSVPNANSNIQQENNTSNAMSSYADNSLQTVATTPPSVAAPSKYVHTSLDMNSQNKADSYTSQDGSTTFNTYYYLPEGFHVKSTEHGNYQSSVQVGDNIYVVESMGTGTNQGAIVRYNVNDLQQLGVLNPDGSGIDTVWKALKYISPYTQSGNNHSSQYANYQSYLDDANSQLQNTKNQVQNAQDQLASDQQEVDDYQTELDKSTKAGNQQIAKIQSQLNTAYKAAKKADKNTPMPKPAKLTLDNFVDTMKSANSVYDDRLNKLAADEQQVRQSMSDLKAALKGKAPKSLAVSSSAAAAKAGSSASASVSDTDSDASADSSSSASSASASSDDTKATSASATDKSSVKDSTTDSKANAKTKVKKISKQEYQKQMLPLTKKLTKITNQKNDIKSKRAVNSKYLAQYLNGFGKKWNTDTTNVNDAKDLIVQDQQAITDANQAVVNAQKAIDQLSQNQVDFAKYSAIAHAAQISPLINIGHGQTLSYNPVTKNLYLAQDETSGDLPASGSNVITELDANTLQPIKQFNFQLMHNNVNYAIHTLTFDNDGNAYFGRKSGKNYQIFKGQLNETTGQVNFAPVPQKIKWGGTHNQGLTYNPVNNRLYIVSDDIITSVPADKLSAGTVQPSDVNYISFNTGREFEDLTFDAQGYGYLLMLWKPEILKTTAPIK</sequence>
<keyword evidence="4" id="KW-1185">Reference proteome</keyword>
<reference evidence="3" key="1">
    <citation type="journal article" date="2022" name="Int. J. Syst. Evol. Microbiol.">
        <title>Apilactobacillus apisilvae sp. nov., Nicolia spurrieriana gen. nov. sp. nov., Bombilactobacillus folatiphilus sp. nov. and Bombilactobacillus thymidiniphilus sp. nov., four new lactic acid bacterial isolates from stingless bees Tetragonula carbonaria and Austroplebeia australis.</title>
        <authorList>
            <person name="Oliphant S.A."/>
            <person name="Watson-Haigh N.S."/>
            <person name="Sumby K.M."/>
            <person name="Gardner J."/>
            <person name="Groom S."/>
            <person name="Jiranek V."/>
        </authorList>
    </citation>
    <scope>NUCLEOTIDE SEQUENCE</scope>
    <source>
        <strain evidence="3">SGEP1_A5</strain>
    </source>
</reference>
<organism evidence="3 4">
    <name type="scientific">Nicoliella spurrieriana</name>
    <dbReference type="NCBI Taxonomy" id="2925830"/>
    <lineage>
        <taxon>Bacteria</taxon>
        <taxon>Bacillati</taxon>
        <taxon>Bacillota</taxon>
        <taxon>Bacilli</taxon>
        <taxon>Lactobacillales</taxon>
        <taxon>Lactobacillaceae</taxon>
        <taxon>Nicoliella</taxon>
    </lineage>
</organism>
<keyword evidence="1" id="KW-0175">Coiled coil</keyword>
<dbReference type="RefSeq" id="WP_260116914.1">
    <property type="nucleotide sequence ID" value="NZ_CP093361.1"/>
</dbReference>
<protein>
    <submittedName>
        <fullName evidence="3">Uncharacterized protein</fullName>
    </submittedName>
</protein>
<name>A0A976RSS2_9LACO</name>
<feature type="region of interest" description="Disordered" evidence="2">
    <location>
        <begin position="339"/>
        <end position="404"/>
    </location>
</feature>
<feature type="compositionally biased region" description="Low complexity" evidence="2">
    <location>
        <begin position="339"/>
        <end position="381"/>
    </location>
</feature>
<gene>
    <name evidence="3" type="ORF">MOO44_02835</name>
</gene>
<proteinExistence type="predicted"/>
<feature type="coiled-coil region" evidence="1">
    <location>
        <begin position="196"/>
        <end position="244"/>
    </location>
</feature>
<evidence type="ECO:0000313" key="3">
    <source>
        <dbReference type="EMBL" id="UQS87114.1"/>
    </source>
</evidence>
<dbReference type="EMBL" id="CP093361">
    <property type="protein sequence ID" value="UQS87114.1"/>
    <property type="molecule type" value="Genomic_DNA"/>
</dbReference>
<evidence type="ECO:0000313" key="4">
    <source>
        <dbReference type="Proteomes" id="UP000831181"/>
    </source>
</evidence>
<dbReference type="KEGG" id="lbe:MOO44_02835"/>
<evidence type="ECO:0000256" key="2">
    <source>
        <dbReference type="SAM" id="MobiDB-lite"/>
    </source>
</evidence>
<dbReference type="AlphaFoldDB" id="A0A976RSS2"/>